<gene>
    <name evidence="7" type="ORF">IEN85_19325</name>
</gene>
<dbReference type="AlphaFoldDB" id="A0A927FC72"/>
<keyword evidence="3" id="KW-0238">DNA-binding</keyword>
<protein>
    <submittedName>
        <fullName evidence="7">LysR family transcriptional regulator</fullName>
    </submittedName>
</protein>
<dbReference type="Proteomes" id="UP000622317">
    <property type="component" value="Unassembled WGS sequence"/>
</dbReference>
<comment type="similarity">
    <text evidence="1">Belongs to the LysR transcriptional regulatory family.</text>
</comment>
<proteinExistence type="inferred from homology"/>
<dbReference type="Gene3D" id="1.10.10.10">
    <property type="entry name" value="Winged helix-like DNA-binding domain superfamily/Winged helix DNA-binding domain"/>
    <property type="match status" value="1"/>
</dbReference>
<accession>A0A927FC72</accession>
<evidence type="ECO:0000259" key="6">
    <source>
        <dbReference type="Pfam" id="PF03466"/>
    </source>
</evidence>
<evidence type="ECO:0000313" key="8">
    <source>
        <dbReference type="Proteomes" id="UP000622317"/>
    </source>
</evidence>
<dbReference type="InterPro" id="IPR036390">
    <property type="entry name" value="WH_DNA-bd_sf"/>
</dbReference>
<sequence>MKMEKGILEQWGVSLAKLSALTRIVEFGSASAYSKARGVGEAQVSRQMRELATTLGQQLFVKRGRNKVPTAYATRVAAAFSRFAREVERAEELEREAGVVRIGVVESALRCLLAPHLEEIEAAHPCVQIEVHCLSSEEISARIASGELELGLVASKAAGLGLDSCSLGRLNYFLCCHPDLVEGSDPDEADVLKSGRLIQVGGDSSYCEGWLESEMTVGTSAPHILSCNSFSEASVLLMLVKGAAYLPGVALSDLKGRYYPELCEAKVVEPEGVLSEGEEVSLVCRAGDCTEVASVAETLKELCAVSVQQRKPGRRRPSKNFAITLYGGSRNEVYVSDHFANKFS</sequence>
<dbReference type="InterPro" id="IPR000847">
    <property type="entry name" value="LysR_HTH_N"/>
</dbReference>
<dbReference type="SUPFAM" id="SSF46785">
    <property type="entry name" value="Winged helix' DNA-binding domain"/>
    <property type="match status" value="1"/>
</dbReference>
<keyword evidence="8" id="KW-1185">Reference proteome</keyword>
<comment type="caution">
    <text evidence="7">The sequence shown here is derived from an EMBL/GenBank/DDBJ whole genome shotgun (WGS) entry which is preliminary data.</text>
</comment>
<evidence type="ECO:0000256" key="3">
    <source>
        <dbReference type="ARBA" id="ARBA00023125"/>
    </source>
</evidence>
<keyword evidence="4" id="KW-0804">Transcription</keyword>
<name>A0A927FC72_9BACT</name>
<feature type="domain" description="HTH lysR-type" evidence="5">
    <location>
        <begin position="16"/>
        <end position="72"/>
    </location>
</feature>
<dbReference type="EMBL" id="JACYFG010000051">
    <property type="protein sequence ID" value="MBD5781661.1"/>
    <property type="molecule type" value="Genomic_DNA"/>
</dbReference>
<feature type="domain" description="LysR substrate-binding" evidence="6">
    <location>
        <begin position="95"/>
        <end position="253"/>
    </location>
</feature>
<dbReference type="CDD" id="cd05466">
    <property type="entry name" value="PBP2_LTTR_substrate"/>
    <property type="match status" value="1"/>
</dbReference>
<evidence type="ECO:0000259" key="5">
    <source>
        <dbReference type="Pfam" id="PF00126"/>
    </source>
</evidence>
<dbReference type="PANTHER" id="PTHR30126:SF40">
    <property type="entry name" value="HTH-TYPE TRANSCRIPTIONAL REGULATOR GLTR"/>
    <property type="match status" value="1"/>
</dbReference>
<dbReference type="Pfam" id="PF03466">
    <property type="entry name" value="LysR_substrate"/>
    <property type="match status" value="1"/>
</dbReference>
<dbReference type="GO" id="GO:0003700">
    <property type="term" value="F:DNA-binding transcription factor activity"/>
    <property type="evidence" value="ECO:0007669"/>
    <property type="project" value="InterPro"/>
</dbReference>
<evidence type="ECO:0000256" key="2">
    <source>
        <dbReference type="ARBA" id="ARBA00023015"/>
    </source>
</evidence>
<dbReference type="PANTHER" id="PTHR30126">
    <property type="entry name" value="HTH-TYPE TRANSCRIPTIONAL REGULATOR"/>
    <property type="match status" value="1"/>
</dbReference>
<dbReference type="SUPFAM" id="SSF53850">
    <property type="entry name" value="Periplasmic binding protein-like II"/>
    <property type="match status" value="1"/>
</dbReference>
<organism evidence="7 8">
    <name type="scientific">Pelagicoccus enzymogenes</name>
    <dbReference type="NCBI Taxonomy" id="2773457"/>
    <lineage>
        <taxon>Bacteria</taxon>
        <taxon>Pseudomonadati</taxon>
        <taxon>Verrucomicrobiota</taxon>
        <taxon>Opitutia</taxon>
        <taxon>Puniceicoccales</taxon>
        <taxon>Pelagicoccaceae</taxon>
        <taxon>Pelagicoccus</taxon>
    </lineage>
</organism>
<evidence type="ECO:0000256" key="4">
    <source>
        <dbReference type="ARBA" id="ARBA00023163"/>
    </source>
</evidence>
<keyword evidence="2" id="KW-0805">Transcription regulation</keyword>
<dbReference type="InterPro" id="IPR005119">
    <property type="entry name" value="LysR_subst-bd"/>
</dbReference>
<dbReference type="Pfam" id="PF00126">
    <property type="entry name" value="HTH_1"/>
    <property type="match status" value="1"/>
</dbReference>
<dbReference type="Gene3D" id="3.40.190.10">
    <property type="entry name" value="Periplasmic binding protein-like II"/>
    <property type="match status" value="1"/>
</dbReference>
<evidence type="ECO:0000256" key="1">
    <source>
        <dbReference type="ARBA" id="ARBA00009437"/>
    </source>
</evidence>
<reference evidence="7" key="1">
    <citation type="submission" date="2020-09" db="EMBL/GenBank/DDBJ databases">
        <title>Pelagicoccus enzymogenes sp. nov. with an EPS production, isolated from marine sediment.</title>
        <authorList>
            <person name="Feng X."/>
        </authorList>
    </citation>
    <scope>NUCLEOTIDE SEQUENCE</scope>
    <source>
        <strain evidence="7">NFK12</strain>
    </source>
</reference>
<dbReference type="RefSeq" id="WP_191618745.1">
    <property type="nucleotide sequence ID" value="NZ_JACYFG010000051.1"/>
</dbReference>
<dbReference type="InterPro" id="IPR036388">
    <property type="entry name" value="WH-like_DNA-bd_sf"/>
</dbReference>
<dbReference type="GO" id="GO:0000976">
    <property type="term" value="F:transcription cis-regulatory region binding"/>
    <property type="evidence" value="ECO:0007669"/>
    <property type="project" value="TreeGrafter"/>
</dbReference>
<evidence type="ECO:0000313" key="7">
    <source>
        <dbReference type="EMBL" id="MBD5781661.1"/>
    </source>
</evidence>